<reference evidence="4" key="1">
    <citation type="submission" date="2016-09" db="EMBL/GenBank/DDBJ databases">
        <title>Streptomyces puniciscabiei strain:TW1S1 Genome sequencing and assembly.</title>
        <authorList>
            <person name="Kim M.-K."/>
            <person name="Kim S.B."/>
        </authorList>
    </citation>
    <scope>NUCLEOTIDE SEQUENCE [LARGE SCALE GENOMIC DNA]</scope>
    <source>
        <strain evidence="4">TW1S1</strain>
    </source>
</reference>
<protein>
    <submittedName>
        <fullName evidence="3">Uncharacterized protein</fullName>
    </submittedName>
</protein>
<name>A0A1D7YD67_9ACTN</name>
<accession>A0A1D7YD67</accession>
<dbReference type="Proteomes" id="UP000094960">
    <property type="component" value="Chromosome"/>
</dbReference>
<dbReference type="EMBL" id="CP017248">
    <property type="protein sequence ID" value="AOR33563.1"/>
    <property type="molecule type" value="Genomic_DNA"/>
</dbReference>
<dbReference type="RefSeq" id="WP_069780134.1">
    <property type="nucleotide sequence ID" value="NZ_CP017248.1"/>
</dbReference>
<evidence type="ECO:0000313" key="4">
    <source>
        <dbReference type="Proteomes" id="UP000094960"/>
    </source>
</evidence>
<evidence type="ECO:0000256" key="2">
    <source>
        <dbReference type="SAM" id="SignalP"/>
    </source>
</evidence>
<dbReference type="AlphaFoldDB" id="A0A1D7YD67"/>
<feature type="region of interest" description="Disordered" evidence="1">
    <location>
        <begin position="25"/>
        <end position="88"/>
    </location>
</feature>
<feature type="chain" id="PRO_5009102876" evidence="2">
    <location>
        <begin position="28"/>
        <end position="88"/>
    </location>
</feature>
<dbReference type="KEGG" id="spun:BFF78_23075"/>
<proteinExistence type="predicted"/>
<keyword evidence="4" id="KW-1185">Reference proteome</keyword>
<gene>
    <name evidence="3" type="ORF">BFF78_23075</name>
</gene>
<sequence length="88" mass="9171">MRVRSALAIAIATPVLLATIGMTGASAATRPSPQKPTPEESFVRPQPIAPGTDGRARKTTDEDAEPEEGLLGTLAGELVERVGPPARR</sequence>
<evidence type="ECO:0000313" key="3">
    <source>
        <dbReference type="EMBL" id="AOR33563.1"/>
    </source>
</evidence>
<organism evidence="3 4">
    <name type="scientific">Streptomyces fodineus</name>
    <dbReference type="NCBI Taxonomy" id="1904616"/>
    <lineage>
        <taxon>Bacteria</taxon>
        <taxon>Bacillati</taxon>
        <taxon>Actinomycetota</taxon>
        <taxon>Actinomycetes</taxon>
        <taxon>Kitasatosporales</taxon>
        <taxon>Streptomycetaceae</taxon>
        <taxon>Streptomyces</taxon>
    </lineage>
</organism>
<evidence type="ECO:0000256" key="1">
    <source>
        <dbReference type="SAM" id="MobiDB-lite"/>
    </source>
</evidence>
<keyword evidence="2" id="KW-0732">Signal</keyword>
<feature type="signal peptide" evidence="2">
    <location>
        <begin position="1"/>
        <end position="27"/>
    </location>
</feature>